<dbReference type="Gene3D" id="2.30.300.10">
    <property type="entry name" value="Baseplate protein-like domain - beta roll fold"/>
    <property type="match status" value="1"/>
</dbReference>
<evidence type="ECO:0000313" key="5">
    <source>
        <dbReference type="EMBL" id="UPT85186.1"/>
    </source>
</evidence>
<dbReference type="Pfam" id="PF22255">
    <property type="entry name" value="Gp44-like_2nd"/>
    <property type="match status" value="1"/>
</dbReference>
<feature type="domain" description="Baseplate hub protein gp44/GpP-like second" evidence="4">
    <location>
        <begin position="94"/>
        <end position="174"/>
    </location>
</feature>
<proteinExistence type="predicted"/>
<dbReference type="Gene3D" id="3.55.50.10">
    <property type="entry name" value="Baseplate protein-like domains"/>
    <property type="match status" value="1"/>
</dbReference>
<protein>
    <submittedName>
        <fullName evidence="5">Uncharacterized protein</fullName>
    </submittedName>
</protein>
<dbReference type="InterPro" id="IPR053982">
    <property type="entry name" value="Gp44/GpP-like_C"/>
</dbReference>
<feature type="domain" description="Baseplate hub protein gp44-like N-terminal" evidence="2">
    <location>
        <begin position="6"/>
        <end position="89"/>
    </location>
</feature>
<sequence length="350" mass="37568">MGIEVVTITAGGGNWTAFEEINVHAAFNKAARSFSMTIAAELGGSATNAVFAVGTEVTVSANGDLLLTGYVDSREPSFAARRAIIDVCGASKSADLVDGSAEHETGQFENKDPLEIGQEISSNYTAKFETDQQLEKVEQYQLTPGETCFRCVEKLARQQGMTITGTPEGNAKITKANGQRQSGGLIEGVNILAGTAHHNGSNRHSKIVVRGQRPFGHGDDNLEIEAEEQDSAVKRHRAIVIIQDEDTTKDRAKKRAKNRKNRAAGNALKATILTQGFRDDGGMLWTPGYLVWTESQFLDIAQDMLIESVDYRQNDSGSIATLNLVDPRAYDGQGGGGGKGNKSGGDWDMG</sequence>
<evidence type="ECO:0000256" key="1">
    <source>
        <dbReference type="SAM" id="MobiDB-lite"/>
    </source>
</evidence>
<dbReference type="InterPro" id="IPR026276">
    <property type="entry name" value="Baseplate_GpP"/>
</dbReference>
<evidence type="ECO:0000259" key="3">
    <source>
        <dbReference type="Pfam" id="PF21929"/>
    </source>
</evidence>
<dbReference type="PIRSF" id="PIRSF004440">
    <property type="entry name" value="GpP"/>
    <property type="match status" value="1"/>
</dbReference>
<dbReference type="AlphaFoldDB" id="A0A8T5V8F2"/>
<evidence type="ECO:0000313" key="6">
    <source>
        <dbReference type="Proteomes" id="UP000551709"/>
    </source>
</evidence>
<feature type="compositionally biased region" description="Gly residues" evidence="1">
    <location>
        <begin position="332"/>
        <end position="343"/>
    </location>
</feature>
<accession>A0A8T5V8F2</accession>
<feature type="region of interest" description="Disordered" evidence="1">
    <location>
        <begin position="330"/>
        <end position="350"/>
    </location>
</feature>
<gene>
    <name evidence="5" type="ORF">HAP41_0000033395</name>
</gene>
<feature type="domain" description="Baseplate hub protein gp44/GpP-like C-terminal" evidence="3">
    <location>
        <begin position="250"/>
        <end position="331"/>
    </location>
</feature>
<dbReference type="EMBL" id="CP096255">
    <property type="protein sequence ID" value="UPT85186.1"/>
    <property type="molecule type" value="Genomic_DNA"/>
</dbReference>
<dbReference type="RefSeq" id="WP_166090601.1">
    <property type="nucleotide sequence ID" value="NZ_CP096255.1"/>
</dbReference>
<dbReference type="Gene3D" id="3.30.1920.10">
    <property type="entry name" value="Baseplate protein-like domains - 2 layer sandwich fold"/>
    <property type="match status" value="1"/>
</dbReference>
<dbReference type="SUPFAM" id="SSF69279">
    <property type="entry name" value="Phage tail proteins"/>
    <property type="match status" value="2"/>
</dbReference>
<evidence type="ECO:0000259" key="4">
    <source>
        <dbReference type="Pfam" id="PF22255"/>
    </source>
</evidence>
<organism evidence="5 6">
    <name type="scientific">Bradyrhizobium barranii subsp. apii</name>
    <dbReference type="NCBI Taxonomy" id="2819348"/>
    <lineage>
        <taxon>Bacteria</taxon>
        <taxon>Pseudomonadati</taxon>
        <taxon>Pseudomonadota</taxon>
        <taxon>Alphaproteobacteria</taxon>
        <taxon>Hyphomicrobiales</taxon>
        <taxon>Nitrobacteraceae</taxon>
        <taxon>Bradyrhizobium</taxon>
        <taxon>Bradyrhizobium barranii</taxon>
    </lineage>
</organism>
<name>A0A8T5V8F2_9BRAD</name>
<dbReference type="Proteomes" id="UP000551709">
    <property type="component" value="Chromosome"/>
</dbReference>
<evidence type="ECO:0000259" key="2">
    <source>
        <dbReference type="Pfam" id="PF21683"/>
    </source>
</evidence>
<dbReference type="InterPro" id="IPR023399">
    <property type="entry name" value="Baseplate-like_2-layer_sand"/>
</dbReference>
<dbReference type="Pfam" id="PF21929">
    <property type="entry name" value="GpP_4th"/>
    <property type="match status" value="1"/>
</dbReference>
<dbReference type="Pfam" id="PF21683">
    <property type="entry name" value="GpP-like_1st"/>
    <property type="match status" value="1"/>
</dbReference>
<dbReference type="InterPro" id="IPR049354">
    <property type="entry name" value="GpP-like_N"/>
</dbReference>
<reference evidence="5" key="1">
    <citation type="journal article" date="2017" name="Syst. Appl. Microbiol.">
        <title>Soybeans inoculated with root zone soils of Canadian native legumes harbour diverse and novel Bradyrhizobium spp. that possess agricultural potential.</title>
        <authorList>
            <person name="Bromfield E.S.P."/>
            <person name="Cloutier S."/>
            <person name="Tambong J.T."/>
            <person name="Tran Thi T.V."/>
        </authorList>
    </citation>
    <scope>NUCLEOTIDE SEQUENCE</scope>
    <source>
        <strain evidence="5">1S5</strain>
    </source>
</reference>
<reference evidence="5" key="2">
    <citation type="submission" date="2022-04" db="EMBL/GenBank/DDBJ databases">
        <authorList>
            <person name="Bromfield E.S.P."/>
            <person name="Cloutier S."/>
        </authorList>
    </citation>
    <scope>NUCLEOTIDE SEQUENCE</scope>
    <source>
        <strain evidence="5">1S5</strain>
    </source>
</reference>
<dbReference type="InterPro" id="IPR053981">
    <property type="entry name" value="Gp44/GpP-like_2nd"/>
</dbReference>